<dbReference type="PANTHER" id="PTHR43483">
    <property type="entry name" value="MEMBRANE TRANSPORTER PROTEIN HI_0806-RELATED"/>
    <property type="match status" value="1"/>
</dbReference>
<gene>
    <name evidence="6" type="ORF">HNQ38_002814</name>
</gene>
<comment type="caution">
    <text evidence="6">The sequence shown here is derived from an EMBL/GenBank/DDBJ whole genome shotgun (WGS) entry which is preliminary data.</text>
</comment>
<evidence type="ECO:0000313" key="6">
    <source>
        <dbReference type="EMBL" id="MBB5144696.1"/>
    </source>
</evidence>
<dbReference type="PANTHER" id="PTHR43483:SF3">
    <property type="entry name" value="MEMBRANE TRANSPORTER PROTEIN HI_0806-RELATED"/>
    <property type="match status" value="1"/>
</dbReference>
<feature type="transmembrane region" description="Helical" evidence="5">
    <location>
        <begin position="7"/>
        <end position="35"/>
    </location>
</feature>
<name>A0A7W8FH82_9BACT</name>
<keyword evidence="5" id="KW-1003">Cell membrane</keyword>
<dbReference type="Pfam" id="PF01925">
    <property type="entry name" value="TauE"/>
    <property type="match status" value="1"/>
</dbReference>
<comment type="similarity">
    <text evidence="5">Belongs to the 4-toluene sulfonate uptake permease (TSUP) (TC 2.A.102) family.</text>
</comment>
<dbReference type="EMBL" id="JACHGO010000011">
    <property type="protein sequence ID" value="MBB5144696.1"/>
    <property type="molecule type" value="Genomic_DNA"/>
</dbReference>
<dbReference type="Proteomes" id="UP000539075">
    <property type="component" value="Unassembled WGS sequence"/>
</dbReference>
<dbReference type="InterPro" id="IPR002781">
    <property type="entry name" value="TM_pro_TauE-like"/>
</dbReference>
<feature type="transmembrane region" description="Helical" evidence="5">
    <location>
        <begin position="177"/>
        <end position="201"/>
    </location>
</feature>
<dbReference type="RefSeq" id="WP_183722227.1">
    <property type="nucleotide sequence ID" value="NZ_JACHGO010000011.1"/>
</dbReference>
<feature type="transmembrane region" description="Helical" evidence="5">
    <location>
        <begin position="213"/>
        <end position="233"/>
    </location>
</feature>
<accession>A0A7W8FH82</accession>
<feature type="transmembrane region" description="Helical" evidence="5">
    <location>
        <begin position="47"/>
        <end position="69"/>
    </location>
</feature>
<dbReference type="GO" id="GO:0005886">
    <property type="term" value="C:plasma membrane"/>
    <property type="evidence" value="ECO:0007669"/>
    <property type="project" value="UniProtKB-SubCell"/>
</dbReference>
<sequence>MLLTLVIYLACGAVAGVLAGLLGVGGGIVLVPMMVAIFPTVGVPAEYVQQMALGTSLASIMITSISSARAHNKRGAVHWDIFRNITPGILLGTFVGGLIATHMPTLALKIIFICFLFVVAAQMLSGYRPPATRNMPGFAGTSGVGLGIGLLSSFVGIGGGTLSVPFMSSCNVPLHHAVGTSAAIGFPIAVAGTLGFIVGGWGRPDLPSMTLGFVNLWALLGIASASFLTAPLGVKLSHALPADKLKRGFACFLIIVAVKMAWGLL</sequence>
<dbReference type="AlphaFoldDB" id="A0A7W8FH82"/>
<evidence type="ECO:0000256" key="4">
    <source>
        <dbReference type="ARBA" id="ARBA00023136"/>
    </source>
</evidence>
<reference evidence="6 7" key="1">
    <citation type="submission" date="2020-08" db="EMBL/GenBank/DDBJ databases">
        <title>Genomic Encyclopedia of Type Strains, Phase IV (KMG-IV): sequencing the most valuable type-strain genomes for metagenomic binning, comparative biology and taxonomic classification.</title>
        <authorList>
            <person name="Goeker M."/>
        </authorList>
    </citation>
    <scope>NUCLEOTIDE SEQUENCE [LARGE SCALE GENOMIC DNA]</scope>
    <source>
        <strain evidence="6 7">DSM 11275</strain>
    </source>
</reference>
<organism evidence="6 7">
    <name type="scientific">Desulfovibrio intestinalis</name>
    <dbReference type="NCBI Taxonomy" id="58621"/>
    <lineage>
        <taxon>Bacteria</taxon>
        <taxon>Pseudomonadati</taxon>
        <taxon>Thermodesulfobacteriota</taxon>
        <taxon>Desulfovibrionia</taxon>
        <taxon>Desulfovibrionales</taxon>
        <taxon>Desulfovibrionaceae</taxon>
        <taxon>Desulfovibrio</taxon>
    </lineage>
</organism>
<evidence type="ECO:0000256" key="1">
    <source>
        <dbReference type="ARBA" id="ARBA00004141"/>
    </source>
</evidence>
<feature type="transmembrane region" description="Helical" evidence="5">
    <location>
        <begin position="137"/>
        <end position="157"/>
    </location>
</feature>
<feature type="transmembrane region" description="Helical" evidence="5">
    <location>
        <begin position="106"/>
        <end position="125"/>
    </location>
</feature>
<protein>
    <recommendedName>
        <fullName evidence="5">Probable membrane transporter protein</fullName>
    </recommendedName>
</protein>
<evidence type="ECO:0000256" key="3">
    <source>
        <dbReference type="ARBA" id="ARBA00022989"/>
    </source>
</evidence>
<keyword evidence="7" id="KW-1185">Reference proteome</keyword>
<feature type="transmembrane region" description="Helical" evidence="5">
    <location>
        <begin position="81"/>
        <end position="100"/>
    </location>
</feature>
<proteinExistence type="inferred from homology"/>
<evidence type="ECO:0000256" key="5">
    <source>
        <dbReference type="RuleBase" id="RU363041"/>
    </source>
</evidence>
<keyword evidence="3 5" id="KW-1133">Transmembrane helix</keyword>
<keyword evidence="2 5" id="KW-0812">Transmembrane</keyword>
<comment type="subcellular location">
    <subcellularLocation>
        <location evidence="5">Cell membrane</location>
        <topology evidence="5">Multi-pass membrane protein</topology>
    </subcellularLocation>
    <subcellularLocation>
        <location evidence="1">Membrane</location>
        <topology evidence="1">Multi-pass membrane protein</topology>
    </subcellularLocation>
</comment>
<keyword evidence="4 5" id="KW-0472">Membrane</keyword>
<evidence type="ECO:0000313" key="7">
    <source>
        <dbReference type="Proteomes" id="UP000539075"/>
    </source>
</evidence>
<evidence type="ECO:0000256" key="2">
    <source>
        <dbReference type="ARBA" id="ARBA00022692"/>
    </source>
</evidence>